<proteinExistence type="predicted"/>
<dbReference type="Pfam" id="PF24494">
    <property type="entry name" value="DUF7587"/>
    <property type="match status" value="1"/>
</dbReference>
<sequence>MDANILAERLRNTHLSIRPGEKEQLLFKPRADAELTRDVLCNIPRYLFRIVSPLSGGETDGIWMRSEAASRNMKSSREDIFFGLNFEKRETIARTINVHLRWRLTDDFEGNFVSWSSSLLYVLQFIYYRHLNRRDRSSLEEIKLYVIDTEEFPPGTFIRDLDLINAFYKFDDHHPRDLRDFRSLRENTGYYFGEYLSQGSLKIEGKYQMISAKSLFDANRLCRLQPEFGDIYSLLAEKKEPKWAKEVRRLRGIVWSAAKSVPLPSQEMLDRMEAISEIIENFDPGWRFPMAIYFAALIGPEPETEEQGSAPDNVFYACFRSKFAEEQRYYGSPKFRVIAPNTMPELKRVSEICKYFQLREALEFAKKAEASLRRLRMKNGSFLQVADSNETLTGARRTLLLTLNKTQKLCEQVSQAISPSSAKKT</sequence>
<gene>
    <name evidence="2" type="ORF">C8Q69DRAFT_528711</name>
</gene>
<organism evidence="2 3">
    <name type="scientific">Byssochlamys spectabilis</name>
    <name type="common">Paecilomyces variotii</name>
    <dbReference type="NCBI Taxonomy" id="264951"/>
    <lineage>
        <taxon>Eukaryota</taxon>
        <taxon>Fungi</taxon>
        <taxon>Dikarya</taxon>
        <taxon>Ascomycota</taxon>
        <taxon>Pezizomycotina</taxon>
        <taxon>Eurotiomycetes</taxon>
        <taxon>Eurotiomycetidae</taxon>
        <taxon>Eurotiales</taxon>
        <taxon>Thermoascaceae</taxon>
        <taxon>Paecilomyces</taxon>
    </lineage>
</organism>
<feature type="domain" description="DUF7587" evidence="1">
    <location>
        <begin position="43"/>
        <end position="166"/>
    </location>
</feature>
<reference evidence="2 3" key="1">
    <citation type="journal article" date="2018" name="Front. Microbiol.">
        <title>Genomic and genetic insights into a cosmopolitan fungus, Paecilomyces variotii (Eurotiales).</title>
        <authorList>
            <person name="Urquhart A.S."/>
            <person name="Mondo S.J."/>
            <person name="Makela M.R."/>
            <person name="Hane J.K."/>
            <person name="Wiebenga A."/>
            <person name="He G."/>
            <person name="Mihaltcheva S."/>
            <person name="Pangilinan J."/>
            <person name="Lipzen A."/>
            <person name="Barry K."/>
            <person name="de Vries R.P."/>
            <person name="Grigoriev I.V."/>
            <person name="Idnurm A."/>
        </authorList>
    </citation>
    <scope>NUCLEOTIDE SEQUENCE [LARGE SCALE GENOMIC DNA]</scope>
    <source>
        <strain evidence="2 3">CBS 101075</strain>
    </source>
</reference>
<evidence type="ECO:0000313" key="3">
    <source>
        <dbReference type="Proteomes" id="UP000283841"/>
    </source>
</evidence>
<name>A0A443HS08_BYSSP</name>
<dbReference type="GeneID" id="39602956"/>
<dbReference type="InterPro" id="IPR056009">
    <property type="entry name" value="DUF7587"/>
</dbReference>
<dbReference type="AlphaFoldDB" id="A0A443HS08"/>
<evidence type="ECO:0000259" key="1">
    <source>
        <dbReference type="Pfam" id="PF24494"/>
    </source>
</evidence>
<accession>A0A443HS08</accession>
<protein>
    <recommendedName>
        <fullName evidence="1">DUF7587 domain-containing protein</fullName>
    </recommendedName>
</protein>
<evidence type="ECO:0000313" key="2">
    <source>
        <dbReference type="EMBL" id="RWQ94628.1"/>
    </source>
</evidence>
<keyword evidence="3" id="KW-1185">Reference proteome</keyword>
<dbReference type="RefSeq" id="XP_028484273.1">
    <property type="nucleotide sequence ID" value="XM_028633679.1"/>
</dbReference>
<comment type="caution">
    <text evidence="2">The sequence shown here is derived from an EMBL/GenBank/DDBJ whole genome shotgun (WGS) entry which is preliminary data.</text>
</comment>
<dbReference type="EMBL" id="RCNU01000007">
    <property type="protein sequence ID" value="RWQ94628.1"/>
    <property type="molecule type" value="Genomic_DNA"/>
</dbReference>
<dbReference type="Proteomes" id="UP000283841">
    <property type="component" value="Unassembled WGS sequence"/>
</dbReference>
<dbReference type="VEuPathDB" id="FungiDB:C8Q69DRAFT_528711"/>